<evidence type="ECO:0000313" key="1">
    <source>
        <dbReference type="EMBL" id="RAW90506.1"/>
    </source>
</evidence>
<comment type="caution">
    <text evidence="1">The sequence shown here is derived from an EMBL/GenBank/DDBJ whole genome shotgun (WGS) entry which is preliminary data.</text>
</comment>
<keyword evidence="1" id="KW-0808">Transferase</keyword>
<dbReference type="Proteomes" id="UP000250870">
    <property type="component" value="Unassembled WGS sequence"/>
</dbReference>
<organism evidence="1 2">
    <name type="scientific">Photorhabdus laumondii subsp. clarkei</name>
    <dbReference type="NCBI Taxonomy" id="2029685"/>
    <lineage>
        <taxon>Bacteria</taxon>
        <taxon>Pseudomonadati</taxon>
        <taxon>Pseudomonadota</taxon>
        <taxon>Gammaproteobacteria</taxon>
        <taxon>Enterobacterales</taxon>
        <taxon>Morganellaceae</taxon>
        <taxon>Photorhabdus</taxon>
    </lineage>
</organism>
<accession>A0A329VE31</accession>
<dbReference type="EMBL" id="NSCI01000016">
    <property type="protein sequence ID" value="RAW90506.1"/>
    <property type="molecule type" value="Genomic_DNA"/>
</dbReference>
<keyword evidence="1" id="KW-0695">RNA-directed DNA polymerase</keyword>
<protein>
    <submittedName>
        <fullName evidence="1">RNA-directed DNA polymerase</fullName>
    </submittedName>
</protein>
<reference evidence="1 2" key="1">
    <citation type="journal article" date="2018" name="Int. J. Syst. Evol. Microbiol.">
        <title>Whole-genome-based revisit of Photorhabdus phylogeny: proposal for the elevation of most Photorhabdus subspecies to the species level and description of one novel species Photorhabdus bodei sp. nov., and one novel subspecies Photorhabdus laumondii subsp. clarkei subsp. nov.</title>
        <authorList>
            <person name="Machado R.A.R."/>
            <person name="Wuthrich D."/>
            <person name="Kuhnert P."/>
            <person name="Arce C.C.M."/>
            <person name="Thonen L."/>
            <person name="Ruiz C."/>
            <person name="Zhang X."/>
            <person name="Robert C.A.M."/>
            <person name="Karimi J."/>
            <person name="Kamali S."/>
            <person name="Ma J."/>
            <person name="Bruggmann R."/>
            <person name="Erb M."/>
        </authorList>
    </citation>
    <scope>NUCLEOTIDE SEQUENCE [LARGE SCALE GENOMIC DNA]</scope>
    <source>
        <strain evidence="1 2">BOJ-47</strain>
    </source>
</reference>
<dbReference type="AlphaFoldDB" id="A0A329VE31"/>
<name>A0A329VE31_9GAMM</name>
<feature type="non-terminal residue" evidence="1">
    <location>
        <position position="1"/>
    </location>
</feature>
<evidence type="ECO:0000313" key="2">
    <source>
        <dbReference type="Proteomes" id="UP000250870"/>
    </source>
</evidence>
<sequence>TQLKRIKQGLRQRLHNRPEETGRWLKRVVEGHINDYGVPFNSRALCQFVEEVKRMWLKSLRRRSQRHKMTWARYSQRVNKWIPPPRIVHPYPLQRFYAKHPR</sequence>
<dbReference type="GO" id="GO:0003964">
    <property type="term" value="F:RNA-directed DNA polymerase activity"/>
    <property type="evidence" value="ECO:0007669"/>
    <property type="project" value="UniProtKB-KW"/>
</dbReference>
<keyword evidence="1" id="KW-0548">Nucleotidyltransferase</keyword>
<proteinExistence type="predicted"/>
<gene>
    <name evidence="1" type="ORF">CKY01_13115</name>
</gene>